<dbReference type="HAMAP" id="MF_00009">
    <property type="entry name" value="Endoribonucl_YbeY"/>
    <property type="match status" value="1"/>
</dbReference>
<dbReference type="PANTHER" id="PTHR46986">
    <property type="entry name" value="ENDORIBONUCLEASE YBEY, CHLOROPLASTIC"/>
    <property type="match status" value="1"/>
</dbReference>
<keyword evidence="9" id="KW-1185">Reference proteome</keyword>
<dbReference type="Gene3D" id="3.40.390.30">
    <property type="entry name" value="Metalloproteases ('zincins'), catalytic domain"/>
    <property type="match status" value="1"/>
</dbReference>
<comment type="cofactor">
    <cofactor evidence="7">
        <name>Zn(2+)</name>
        <dbReference type="ChEBI" id="CHEBI:29105"/>
    </cofactor>
    <text evidence="7">Binds 1 zinc ion.</text>
</comment>
<evidence type="ECO:0000256" key="5">
    <source>
        <dbReference type="ARBA" id="ARBA00022801"/>
    </source>
</evidence>
<dbReference type="SUPFAM" id="SSF55486">
    <property type="entry name" value="Metalloproteases ('zincins'), catalytic domain"/>
    <property type="match status" value="1"/>
</dbReference>
<organism evidence="8 9">
    <name type="scientific">Chitinimonas prasina</name>
    <dbReference type="NCBI Taxonomy" id="1434937"/>
    <lineage>
        <taxon>Bacteria</taxon>
        <taxon>Pseudomonadati</taxon>
        <taxon>Pseudomonadota</taxon>
        <taxon>Betaproteobacteria</taxon>
        <taxon>Neisseriales</taxon>
        <taxon>Chitinibacteraceae</taxon>
        <taxon>Chitinimonas</taxon>
    </lineage>
</organism>
<dbReference type="Proteomes" id="UP001156706">
    <property type="component" value="Unassembled WGS sequence"/>
</dbReference>
<dbReference type="Pfam" id="PF02130">
    <property type="entry name" value="YbeY"/>
    <property type="match status" value="1"/>
</dbReference>
<comment type="function">
    <text evidence="7">Single strand-specific metallo-endoribonuclease involved in late-stage 70S ribosome quality control and in maturation of the 3' terminus of the 16S rRNA.</text>
</comment>
<keyword evidence="4 7" id="KW-0255">Endonuclease</keyword>
<dbReference type="InterPro" id="IPR023091">
    <property type="entry name" value="MetalPrtase_cat_dom_sf_prd"/>
</dbReference>
<keyword evidence="2 7" id="KW-0540">Nuclease</keyword>
<keyword evidence="7" id="KW-0690">Ribosome biogenesis</keyword>
<evidence type="ECO:0000256" key="6">
    <source>
        <dbReference type="ARBA" id="ARBA00022833"/>
    </source>
</evidence>
<sequence>MSKPEVYAVDADGKQKRVKAEALRIVLADGSELQVLLDEQDGLLIGTPAEDHAPARLVLRPGAANAVRIEVERDPVDLSVLGADREGSLDLAVQYGVRPKGTPGKKLLRLWAAAALEAGLDASLTLRVVDEAEGRALNRDYRSKDYATNVLSFAFNEGEAMPGMDDIMMGDLVLCAPVVEREALEQGKTLEAHWAHLVVHGVLHLQGYDHMDEVEAEAMEALETAILQSLGYPDPYLSEKGAPDEA</sequence>
<comment type="caution">
    <text evidence="8">The sequence shown here is derived from an EMBL/GenBank/DDBJ whole genome shotgun (WGS) entry which is preliminary data.</text>
</comment>
<evidence type="ECO:0000313" key="9">
    <source>
        <dbReference type="Proteomes" id="UP001156706"/>
    </source>
</evidence>
<keyword evidence="7" id="KW-0963">Cytoplasm</keyword>
<feature type="binding site" evidence="7">
    <location>
        <position position="200"/>
    </location>
    <ligand>
        <name>Zn(2+)</name>
        <dbReference type="ChEBI" id="CHEBI:29105"/>
        <note>catalytic</note>
    </ligand>
</feature>
<reference evidence="9" key="1">
    <citation type="journal article" date="2019" name="Int. J. Syst. Evol. Microbiol.">
        <title>The Global Catalogue of Microorganisms (GCM) 10K type strain sequencing project: providing services to taxonomists for standard genome sequencing and annotation.</title>
        <authorList>
            <consortium name="The Broad Institute Genomics Platform"/>
            <consortium name="The Broad Institute Genome Sequencing Center for Infectious Disease"/>
            <person name="Wu L."/>
            <person name="Ma J."/>
        </authorList>
    </citation>
    <scope>NUCLEOTIDE SEQUENCE [LARGE SCALE GENOMIC DNA]</scope>
    <source>
        <strain evidence="9">NBRC 110044</strain>
    </source>
</reference>
<feature type="binding site" evidence="7">
    <location>
        <position position="204"/>
    </location>
    <ligand>
        <name>Zn(2+)</name>
        <dbReference type="ChEBI" id="CHEBI:29105"/>
        <note>catalytic</note>
    </ligand>
</feature>
<accession>A0ABQ5YJM7</accession>
<keyword evidence="7" id="KW-0698">rRNA processing</keyword>
<dbReference type="EMBL" id="BSOG01000003">
    <property type="protein sequence ID" value="GLR13872.1"/>
    <property type="molecule type" value="Genomic_DNA"/>
</dbReference>
<name>A0ABQ5YJM7_9NEIS</name>
<dbReference type="PROSITE" id="PS01306">
    <property type="entry name" value="UPF0054"/>
    <property type="match status" value="1"/>
</dbReference>
<gene>
    <name evidence="7" type="primary">ybeY</name>
    <name evidence="8" type="ORF">GCM10007907_26620</name>
</gene>
<evidence type="ECO:0000256" key="2">
    <source>
        <dbReference type="ARBA" id="ARBA00022722"/>
    </source>
</evidence>
<feature type="binding site" evidence="7">
    <location>
        <position position="210"/>
    </location>
    <ligand>
        <name>Zn(2+)</name>
        <dbReference type="ChEBI" id="CHEBI:29105"/>
        <note>catalytic</note>
    </ligand>
</feature>
<keyword evidence="3 7" id="KW-0479">Metal-binding</keyword>
<protein>
    <recommendedName>
        <fullName evidence="7">Endoribonuclease YbeY</fullName>
        <ecNumber evidence="7">3.1.-.-</ecNumber>
    </recommendedName>
</protein>
<dbReference type="RefSeq" id="WP_284196973.1">
    <property type="nucleotide sequence ID" value="NZ_BSOG01000003.1"/>
</dbReference>
<dbReference type="PANTHER" id="PTHR46986:SF1">
    <property type="entry name" value="ENDORIBONUCLEASE YBEY, CHLOROPLASTIC"/>
    <property type="match status" value="1"/>
</dbReference>
<comment type="similarity">
    <text evidence="1 7">Belongs to the endoribonuclease YbeY family.</text>
</comment>
<evidence type="ECO:0000256" key="4">
    <source>
        <dbReference type="ARBA" id="ARBA00022759"/>
    </source>
</evidence>
<keyword evidence="6 7" id="KW-0862">Zinc</keyword>
<dbReference type="EC" id="3.1.-.-" evidence="7"/>
<proteinExistence type="inferred from homology"/>
<keyword evidence="5 7" id="KW-0378">Hydrolase</keyword>
<evidence type="ECO:0000313" key="8">
    <source>
        <dbReference type="EMBL" id="GLR13872.1"/>
    </source>
</evidence>
<dbReference type="InterPro" id="IPR020549">
    <property type="entry name" value="YbeY_CS"/>
</dbReference>
<evidence type="ECO:0000256" key="1">
    <source>
        <dbReference type="ARBA" id="ARBA00010875"/>
    </source>
</evidence>
<evidence type="ECO:0000256" key="3">
    <source>
        <dbReference type="ARBA" id="ARBA00022723"/>
    </source>
</evidence>
<evidence type="ECO:0000256" key="7">
    <source>
        <dbReference type="HAMAP-Rule" id="MF_00009"/>
    </source>
</evidence>
<comment type="subcellular location">
    <subcellularLocation>
        <location evidence="7">Cytoplasm</location>
    </subcellularLocation>
</comment>
<dbReference type="InterPro" id="IPR002036">
    <property type="entry name" value="YbeY"/>
</dbReference>
<dbReference type="NCBIfam" id="TIGR00043">
    <property type="entry name" value="rRNA maturation RNase YbeY"/>
    <property type="match status" value="1"/>
</dbReference>